<dbReference type="GO" id="GO:0008270">
    <property type="term" value="F:zinc ion binding"/>
    <property type="evidence" value="ECO:0007669"/>
    <property type="project" value="InterPro"/>
</dbReference>
<sequence>MPDSTASSGGPVPPKKRRLQGACDACKKKKTGCDSSEMPGNKCTNCITFNTNCTHFYLSKDSNSSSLNYKNSREHVAAILSQTTVYVPSNHPTVLYQILVDIAKYARNLEELLAVSSSTSLDLLPAPFGDSQDDESADSQQAAQLSADADAGDDDGVFVEAGVMEPMSRLALHPPGSGVDENYRFFGKSSNMNFIKTAMQGVDNLGDSHTFGAQRPEFWVVRPWHPAPEPPRPLVFPENDLLQSLIDIYFRHINPILFLLHSPTFRASVADGEHLCDPHFGALVLAVCAVASRLSDDPRVLMAPDAPLHSAGWKFFSQAKPLQLLALPHTTNSQFRTLYNLQLISLSVLFVSTSDIRASWILSGLGIRIAQEMGAHRRSRYVAGSRTYRELLKRVFWVLFAMDTLLNSVLGRPTVTTTEDYDVDLPSECDDDWWNEPYCFQQPTDKPALAAYMTSYLKLMVIFNRAHCSIYGVKRQKEREPTIVVELDSALNKWVDSIPSHLRWNSNREGIWLNQSASLYMMYYHVQILIHRPFIAAPGETPADWTFPSLAIVANAARSCGHVMEVQSRRTGDILHHPHALTALSDSALILLLNVWGNRQQRSSSDIIRAVADIKKCVDVLHLYESRYPAAGRKCDMITEMLNRASGSTPLANLPQASLKRRIPDDPGDDDDVHAHLPTATTAVQQLEDLELSIQQTDHLFSLPLYTQELGNRPIYDSFDFDFQFSFDPLQTPSPQSSNNSSSGLAFLPLDGAYVNGFEESGYVPPTIPTAAYSWEDWSSHAGYEQPYQ</sequence>
<dbReference type="InterPro" id="IPR036864">
    <property type="entry name" value="Zn2-C6_fun-type_DNA-bd_sf"/>
</dbReference>
<organism evidence="7 8">
    <name type="scientific">Mycena albidolilacea</name>
    <dbReference type="NCBI Taxonomy" id="1033008"/>
    <lineage>
        <taxon>Eukaryota</taxon>
        <taxon>Fungi</taxon>
        <taxon>Dikarya</taxon>
        <taxon>Basidiomycota</taxon>
        <taxon>Agaricomycotina</taxon>
        <taxon>Agaricomycetes</taxon>
        <taxon>Agaricomycetidae</taxon>
        <taxon>Agaricales</taxon>
        <taxon>Marasmiineae</taxon>
        <taxon>Mycenaceae</taxon>
        <taxon>Mycena</taxon>
    </lineage>
</organism>
<dbReference type="InterPro" id="IPR050987">
    <property type="entry name" value="AtrR-like"/>
</dbReference>
<dbReference type="PANTHER" id="PTHR46910:SF3">
    <property type="entry name" value="HALOTOLERANCE PROTEIN 9-RELATED"/>
    <property type="match status" value="1"/>
</dbReference>
<dbReference type="InterPro" id="IPR001138">
    <property type="entry name" value="Zn2Cys6_DnaBD"/>
</dbReference>
<protein>
    <submittedName>
        <fullName evidence="7">Fungal-specific transcription factor domain-containing protein</fullName>
    </submittedName>
</protein>
<keyword evidence="3" id="KW-0238">DNA-binding</keyword>
<accession>A0AAD7AJU8</accession>
<dbReference type="AlphaFoldDB" id="A0AAD7AJU8"/>
<dbReference type="Gene3D" id="4.10.240.10">
    <property type="entry name" value="Zn(2)-C6 fungal-type DNA-binding domain"/>
    <property type="match status" value="1"/>
</dbReference>
<dbReference type="CDD" id="cd00067">
    <property type="entry name" value="GAL4"/>
    <property type="match status" value="1"/>
</dbReference>
<dbReference type="Pfam" id="PF00172">
    <property type="entry name" value="Zn_clus"/>
    <property type="match status" value="1"/>
</dbReference>
<feature type="region of interest" description="Disordered" evidence="5">
    <location>
        <begin position="125"/>
        <end position="153"/>
    </location>
</feature>
<dbReference type="EMBL" id="JARIHO010000005">
    <property type="protein sequence ID" value="KAJ7360943.1"/>
    <property type="molecule type" value="Genomic_DNA"/>
</dbReference>
<comment type="subcellular location">
    <subcellularLocation>
        <location evidence="1">Nucleus</location>
    </subcellularLocation>
</comment>
<dbReference type="SMART" id="SM00906">
    <property type="entry name" value="Fungal_trans"/>
    <property type="match status" value="1"/>
</dbReference>
<dbReference type="GO" id="GO:0005634">
    <property type="term" value="C:nucleus"/>
    <property type="evidence" value="ECO:0007669"/>
    <property type="project" value="UniProtKB-SubCell"/>
</dbReference>
<evidence type="ECO:0000256" key="5">
    <source>
        <dbReference type="SAM" id="MobiDB-lite"/>
    </source>
</evidence>
<dbReference type="GO" id="GO:0000981">
    <property type="term" value="F:DNA-binding transcription factor activity, RNA polymerase II-specific"/>
    <property type="evidence" value="ECO:0007669"/>
    <property type="project" value="InterPro"/>
</dbReference>
<dbReference type="Proteomes" id="UP001218218">
    <property type="component" value="Unassembled WGS sequence"/>
</dbReference>
<evidence type="ECO:0000313" key="8">
    <source>
        <dbReference type="Proteomes" id="UP001218218"/>
    </source>
</evidence>
<proteinExistence type="predicted"/>
<keyword evidence="4" id="KW-0539">Nucleus</keyword>
<dbReference type="InterPro" id="IPR007219">
    <property type="entry name" value="XnlR_reg_dom"/>
</dbReference>
<keyword evidence="8" id="KW-1185">Reference proteome</keyword>
<dbReference type="GO" id="GO:0003677">
    <property type="term" value="F:DNA binding"/>
    <property type="evidence" value="ECO:0007669"/>
    <property type="project" value="UniProtKB-KW"/>
</dbReference>
<evidence type="ECO:0000313" key="7">
    <source>
        <dbReference type="EMBL" id="KAJ7360943.1"/>
    </source>
</evidence>
<comment type="caution">
    <text evidence="7">The sequence shown here is derived from an EMBL/GenBank/DDBJ whole genome shotgun (WGS) entry which is preliminary data.</text>
</comment>
<dbReference type="PANTHER" id="PTHR46910">
    <property type="entry name" value="TRANSCRIPTION FACTOR PDR1"/>
    <property type="match status" value="1"/>
</dbReference>
<dbReference type="SUPFAM" id="SSF57701">
    <property type="entry name" value="Zn2/Cys6 DNA-binding domain"/>
    <property type="match status" value="1"/>
</dbReference>
<evidence type="ECO:0000256" key="1">
    <source>
        <dbReference type="ARBA" id="ARBA00004123"/>
    </source>
</evidence>
<evidence type="ECO:0000256" key="3">
    <source>
        <dbReference type="ARBA" id="ARBA00023125"/>
    </source>
</evidence>
<dbReference type="GO" id="GO:0006351">
    <property type="term" value="P:DNA-templated transcription"/>
    <property type="evidence" value="ECO:0007669"/>
    <property type="project" value="InterPro"/>
</dbReference>
<feature type="domain" description="Zn(2)-C6 fungal-type" evidence="6">
    <location>
        <begin position="22"/>
        <end position="55"/>
    </location>
</feature>
<gene>
    <name evidence="7" type="ORF">DFH08DRAFT_842590</name>
</gene>
<evidence type="ECO:0000256" key="2">
    <source>
        <dbReference type="ARBA" id="ARBA00022723"/>
    </source>
</evidence>
<name>A0AAD7AJU8_9AGAR</name>
<reference evidence="7" key="1">
    <citation type="submission" date="2023-03" db="EMBL/GenBank/DDBJ databases">
        <title>Massive genome expansion in bonnet fungi (Mycena s.s.) driven by repeated elements and novel gene families across ecological guilds.</title>
        <authorList>
            <consortium name="Lawrence Berkeley National Laboratory"/>
            <person name="Harder C.B."/>
            <person name="Miyauchi S."/>
            <person name="Viragh M."/>
            <person name="Kuo A."/>
            <person name="Thoen E."/>
            <person name="Andreopoulos B."/>
            <person name="Lu D."/>
            <person name="Skrede I."/>
            <person name="Drula E."/>
            <person name="Henrissat B."/>
            <person name="Morin E."/>
            <person name="Kohler A."/>
            <person name="Barry K."/>
            <person name="LaButti K."/>
            <person name="Morin E."/>
            <person name="Salamov A."/>
            <person name="Lipzen A."/>
            <person name="Mereny Z."/>
            <person name="Hegedus B."/>
            <person name="Baldrian P."/>
            <person name="Stursova M."/>
            <person name="Weitz H."/>
            <person name="Taylor A."/>
            <person name="Grigoriev I.V."/>
            <person name="Nagy L.G."/>
            <person name="Martin F."/>
            <person name="Kauserud H."/>
        </authorList>
    </citation>
    <scope>NUCLEOTIDE SEQUENCE</scope>
    <source>
        <strain evidence="7">CBHHK002</strain>
    </source>
</reference>
<keyword evidence="2" id="KW-0479">Metal-binding</keyword>
<feature type="compositionally biased region" description="Low complexity" evidence="5">
    <location>
        <begin position="138"/>
        <end position="149"/>
    </location>
</feature>
<dbReference type="CDD" id="cd12148">
    <property type="entry name" value="fungal_TF_MHR"/>
    <property type="match status" value="1"/>
</dbReference>
<dbReference type="PROSITE" id="PS00463">
    <property type="entry name" value="ZN2_CY6_FUNGAL_1"/>
    <property type="match status" value="1"/>
</dbReference>
<dbReference type="SMART" id="SM00066">
    <property type="entry name" value="GAL4"/>
    <property type="match status" value="1"/>
</dbReference>
<evidence type="ECO:0000259" key="6">
    <source>
        <dbReference type="PROSITE" id="PS50048"/>
    </source>
</evidence>
<dbReference type="PROSITE" id="PS50048">
    <property type="entry name" value="ZN2_CY6_FUNGAL_2"/>
    <property type="match status" value="1"/>
</dbReference>
<evidence type="ECO:0000256" key="4">
    <source>
        <dbReference type="ARBA" id="ARBA00023242"/>
    </source>
</evidence>
<dbReference type="Pfam" id="PF04082">
    <property type="entry name" value="Fungal_trans"/>
    <property type="match status" value="1"/>
</dbReference>